<keyword evidence="2" id="KW-0238">DNA-binding</keyword>
<keyword evidence="1" id="KW-0805">Transcription regulation</keyword>
<evidence type="ECO:0000256" key="1">
    <source>
        <dbReference type="ARBA" id="ARBA00023015"/>
    </source>
</evidence>
<dbReference type="PANTHER" id="PTHR38445">
    <property type="entry name" value="HTH-TYPE TRANSCRIPTIONAL REPRESSOR YTRA"/>
    <property type="match status" value="1"/>
</dbReference>
<organism evidence="5 6">
    <name type="scientific">Pseudobutyrivibrio ruminis</name>
    <dbReference type="NCBI Taxonomy" id="46206"/>
    <lineage>
        <taxon>Bacteria</taxon>
        <taxon>Bacillati</taxon>
        <taxon>Bacillota</taxon>
        <taxon>Clostridia</taxon>
        <taxon>Lachnospirales</taxon>
        <taxon>Lachnospiraceae</taxon>
        <taxon>Pseudobutyrivibrio</taxon>
    </lineage>
</organism>
<dbReference type="InterPro" id="IPR000524">
    <property type="entry name" value="Tscrpt_reg_HTH_GntR"/>
</dbReference>
<dbReference type="SMART" id="SM00345">
    <property type="entry name" value="HTH_GNTR"/>
    <property type="match status" value="1"/>
</dbReference>
<reference evidence="5 6" key="1">
    <citation type="submission" date="2017-10" db="EMBL/GenBank/DDBJ databases">
        <title>Resolving the taxonomy of Roseburia spp., Eubacterium rectale and Agathobacter spp. through phylogenomic analysis.</title>
        <authorList>
            <person name="Sheridan P.O."/>
            <person name="Walker A.W."/>
            <person name="Duncan S.H."/>
            <person name="Scott K.P."/>
            <person name="Toole P.W.O."/>
            <person name="Luis P."/>
            <person name="Flint H.J."/>
        </authorList>
    </citation>
    <scope>NUCLEOTIDE SEQUENCE [LARGE SCALE GENOMIC DNA]</scope>
    <source>
        <strain evidence="5 6">JK626</strain>
    </source>
</reference>
<comment type="caution">
    <text evidence="5">The sequence shown here is derived from an EMBL/GenBank/DDBJ whole genome shotgun (WGS) entry which is preliminary data.</text>
</comment>
<dbReference type="PROSITE" id="PS50949">
    <property type="entry name" value="HTH_GNTR"/>
    <property type="match status" value="1"/>
</dbReference>
<dbReference type="EMBL" id="PDYF01000007">
    <property type="protein sequence ID" value="PHU35961.1"/>
    <property type="molecule type" value="Genomic_DNA"/>
</dbReference>
<sequence length="121" mass="13488">MKYDTNAPIYLQVVDAIKLDIINGKISPGEKLPSGRDLAVLYTINPNTSARVYTELEAQGICYTKRGMGTYATEDLKRIKACRDEMANETLNKFLVSLKQLGISKEEAIDMINQANDICIL</sequence>
<dbReference type="Proteomes" id="UP000225889">
    <property type="component" value="Unassembled WGS sequence"/>
</dbReference>
<evidence type="ECO:0000313" key="6">
    <source>
        <dbReference type="Proteomes" id="UP000225889"/>
    </source>
</evidence>
<reference evidence="5 6" key="2">
    <citation type="submission" date="2017-10" db="EMBL/GenBank/DDBJ databases">
        <authorList>
            <person name="Banno H."/>
            <person name="Chua N.-H."/>
        </authorList>
    </citation>
    <scope>NUCLEOTIDE SEQUENCE [LARGE SCALE GENOMIC DNA]</scope>
    <source>
        <strain evidence="5 6">JK626</strain>
    </source>
</reference>
<accession>A0A2G3DYD4</accession>
<evidence type="ECO:0000313" key="5">
    <source>
        <dbReference type="EMBL" id="PHU35961.1"/>
    </source>
</evidence>
<gene>
    <name evidence="5" type="ORF">CSX01_01640</name>
</gene>
<dbReference type="RefSeq" id="WP_090151957.1">
    <property type="nucleotide sequence ID" value="NZ_PDYF01000007.1"/>
</dbReference>
<dbReference type="SUPFAM" id="SSF46785">
    <property type="entry name" value="Winged helix' DNA-binding domain"/>
    <property type="match status" value="1"/>
</dbReference>
<dbReference type="AlphaFoldDB" id="A0A2G3DYD4"/>
<name>A0A2G3DYD4_9FIRM</name>
<keyword evidence="3" id="KW-0804">Transcription</keyword>
<dbReference type="CDD" id="cd07377">
    <property type="entry name" value="WHTH_GntR"/>
    <property type="match status" value="1"/>
</dbReference>
<evidence type="ECO:0000256" key="3">
    <source>
        <dbReference type="ARBA" id="ARBA00023163"/>
    </source>
</evidence>
<dbReference type="GO" id="GO:0003700">
    <property type="term" value="F:DNA-binding transcription factor activity"/>
    <property type="evidence" value="ECO:0007669"/>
    <property type="project" value="InterPro"/>
</dbReference>
<dbReference type="GO" id="GO:0003677">
    <property type="term" value="F:DNA binding"/>
    <property type="evidence" value="ECO:0007669"/>
    <property type="project" value="UniProtKB-KW"/>
</dbReference>
<dbReference type="InterPro" id="IPR036390">
    <property type="entry name" value="WH_DNA-bd_sf"/>
</dbReference>
<evidence type="ECO:0000256" key="2">
    <source>
        <dbReference type="ARBA" id="ARBA00023125"/>
    </source>
</evidence>
<feature type="domain" description="HTH gntR-type" evidence="4">
    <location>
        <begin position="7"/>
        <end position="75"/>
    </location>
</feature>
<protein>
    <submittedName>
        <fullName evidence="5">GntR family transcriptional regulator</fullName>
    </submittedName>
</protein>
<dbReference type="Pfam" id="PF00392">
    <property type="entry name" value="GntR"/>
    <property type="match status" value="1"/>
</dbReference>
<proteinExistence type="predicted"/>
<dbReference type="Gene3D" id="1.10.10.10">
    <property type="entry name" value="Winged helix-like DNA-binding domain superfamily/Winged helix DNA-binding domain"/>
    <property type="match status" value="1"/>
</dbReference>
<dbReference type="InterPro" id="IPR036388">
    <property type="entry name" value="WH-like_DNA-bd_sf"/>
</dbReference>
<evidence type="ECO:0000259" key="4">
    <source>
        <dbReference type="PROSITE" id="PS50949"/>
    </source>
</evidence>
<dbReference type="PANTHER" id="PTHR38445:SF6">
    <property type="entry name" value="GNTR-FAMILY TRANSCRIPTIONAL REGULATOR"/>
    <property type="match status" value="1"/>
</dbReference>